<proteinExistence type="predicted"/>
<feature type="region of interest" description="Disordered" evidence="1">
    <location>
        <begin position="1"/>
        <end position="64"/>
    </location>
</feature>
<dbReference type="Proteomes" id="UP000048965">
    <property type="component" value="Unassembled WGS sequence"/>
</dbReference>
<feature type="region of interest" description="Disordered" evidence="1">
    <location>
        <begin position="78"/>
        <end position="102"/>
    </location>
</feature>
<protein>
    <submittedName>
        <fullName evidence="2">Reverse transcriptase/maturase</fullName>
    </submittedName>
</protein>
<reference evidence="3" key="1">
    <citation type="submission" date="2014-09" db="EMBL/GenBank/DDBJ databases">
        <title>Whole genome shotgun sequence of Streptomyces sp. NBRC 110027.</title>
        <authorList>
            <person name="Komaki H."/>
            <person name="Ichikawa N."/>
            <person name="Katano-Makiyama Y."/>
            <person name="Hosoyama A."/>
            <person name="Hashimoto M."/>
            <person name="Uohara A."/>
            <person name="Kitahashi Y."/>
            <person name="Ohji S."/>
            <person name="Kimura A."/>
            <person name="Yamazoe A."/>
            <person name="Igarashi Y."/>
            <person name="Fujita N."/>
        </authorList>
    </citation>
    <scope>NUCLEOTIDE SEQUENCE [LARGE SCALE GENOMIC DNA]</scope>
    <source>
        <strain evidence="3">NBRC 110027</strain>
    </source>
</reference>
<evidence type="ECO:0000256" key="1">
    <source>
        <dbReference type="SAM" id="MobiDB-lite"/>
    </source>
</evidence>
<keyword evidence="2" id="KW-0695">RNA-directed DNA polymerase</keyword>
<keyword evidence="2" id="KW-0548">Nucleotidyltransferase</keyword>
<organism evidence="2 3">
    <name type="scientific">Streptomyces lydicamycinicus</name>
    <dbReference type="NCBI Taxonomy" id="1546107"/>
    <lineage>
        <taxon>Bacteria</taxon>
        <taxon>Bacillati</taxon>
        <taxon>Actinomycetota</taxon>
        <taxon>Actinomycetes</taxon>
        <taxon>Kitasatosporales</taxon>
        <taxon>Streptomycetaceae</taxon>
        <taxon>Streptomyces</taxon>
    </lineage>
</organism>
<name>A0A0P4RH77_9ACTN</name>
<keyword evidence="3" id="KW-1185">Reference proteome</keyword>
<comment type="caution">
    <text evidence="2">The sequence shown here is derived from an EMBL/GenBank/DDBJ whole genome shotgun (WGS) entry which is preliminary data.</text>
</comment>
<dbReference type="GO" id="GO:0003964">
    <property type="term" value="F:RNA-directed DNA polymerase activity"/>
    <property type="evidence" value="ECO:0007669"/>
    <property type="project" value="UniProtKB-KW"/>
</dbReference>
<dbReference type="EMBL" id="BBNO01000010">
    <property type="protein sequence ID" value="GAO12432.1"/>
    <property type="molecule type" value="Genomic_DNA"/>
</dbReference>
<keyword evidence="2" id="KW-0808">Transferase</keyword>
<dbReference type="AlphaFoldDB" id="A0A0P4RH77"/>
<gene>
    <name evidence="2" type="ORF">TPA0598_10_04020</name>
</gene>
<evidence type="ECO:0000313" key="2">
    <source>
        <dbReference type="EMBL" id="GAO12432.1"/>
    </source>
</evidence>
<evidence type="ECO:0000313" key="3">
    <source>
        <dbReference type="Proteomes" id="UP000048965"/>
    </source>
</evidence>
<accession>A0A0P4RH77</accession>
<sequence length="102" mass="10789">MAASTRDDLSQTQRLITGELDDRKSITSGSVGGRWKGPAHGHLASGPPNPKPGTAEQRPLPIPSVRDRIVQAALQTAGRGHWVDIASSGQEGAASDHREHHS</sequence>
<reference evidence="2 3" key="2">
    <citation type="journal article" date="2015" name="Stand. Genomic Sci.">
        <title>Draft genome sequence of marine-derived Streptomyces sp. TP-A0598, a producer of anti-MRSA antibiotic lydicamycins.</title>
        <authorList>
            <person name="Komaki H."/>
            <person name="Ichikawa N."/>
            <person name="Hosoyama A."/>
            <person name="Fujita N."/>
            <person name="Igarashi Y."/>
        </authorList>
    </citation>
    <scope>NUCLEOTIDE SEQUENCE [LARGE SCALE GENOMIC DNA]</scope>
    <source>
        <strain evidence="2 3">NBRC 110027</strain>
    </source>
</reference>